<sequence>MINGIKVEIMCGSLEDVITASEAEGVDQIELNQAMELIGLTPTISTLRKAKQLCSLPIVTIIRTRGAGFSYNEYDLQIMLEDAKLLLKNGADGIVFGSLQSNRELNKEYIKRMVDVIGTKEVVFHKAFDFSRDLEESIIQLIDLGVDRVLTEGGNHSGDILKGMEMITYLQEKYGDKITISPAGGVNAGNVSRLLNTTKCKFIHFSAKEYAVDPSTNEKYLKVSKHILNNILSSIRNN</sequence>
<protein>
    <recommendedName>
        <fullName evidence="2">Copper homeostasis protein cutC homolog</fullName>
    </recommendedName>
</protein>
<evidence type="ECO:0000256" key="1">
    <source>
        <dbReference type="ARBA" id="ARBA00007768"/>
    </source>
</evidence>
<keyword evidence="4" id="KW-1185">Reference proteome</keyword>
<dbReference type="InterPro" id="IPR005627">
    <property type="entry name" value="CutC-like"/>
</dbReference>
<dbReference type="Proteomes" id="UP000601171">
    <property type="component" value="Unassembled WGS sequence"/>
</dbReference>
<dbReference type="SUPFAM" id="SSF110395">
    <property type="entry name" value="CutC-like"/>
    <property type="match status" value="1"/>
</dbReference>
<dbReference type="InterPro" id="IPR036822">
    <property type="entry name" value="CutC-like_dom_sf"/>
</dbReference>
<evidence type="ECO:0000313" key="4">
    <source>
        <dbReference type="Proteomes" id="UP000601171"/>
    </source>
</evidence>
<dbReference type="Gene3D" id="3.20.20.380">
    <property type="entry name" value="Copper homeostasis (CutC) domain"/>
    <property type="match status" value="1"/>
</dbReference>
<organism evidence="3 4">
    <name type="scientific">Paratissierella segnis</name>
    <dbReference type="NCBI Taxonomy" id="2763679"/>
    <lineage>
        <taxon>Bacteria</taxon>
        <taxon>Bacillati</taxon>
        <taxon>Bacillota</taxon>
        <taxon>Tissierellia</taxon>
        <taxon>Tissierellales</taxon>
        <taxon>Tissierellaceae</taxon>
        <taxon>Paratissierella</taxon>
    </lineage>
</organism>
<dbReference type="Pfam" id="PF03932">
    <property type="entry name" value="CutC"/>
    <property type="match status" value="1"/>
</dbReference>
<name>A0A926IIX1_9FIRM</name>
<proteinExistence type="inferred from homology"/>
<evidence type="ECO:0000256" key="2">
    <source>
        <dbReference type="ARBA" id="ARBA00019014"/>
    </source>
</evidence>
<gene>
    <name evidence="3" type="ORF">H8707_00125</name>
</gene>
<dbReference type="EMBL" id="JACRTG010000001">
    <property type="protein sequence ID" value="MBC8586650.1"/>
    <property type="molecule type" value="Genomic_DNA"/>
</dbReference>
<dbReference type="GO" id="GO:0005507">
    <property type="term" value="F:copper ion binding"/>
    <property type="evidence" value="ECO:0007669"/>
    <property type="project" value="TreeGrafter"/>
</dbReference>
<dbReference type="RefSeq" id="WP_262428112.1">
    <property type="nucleotide sequence ID" value="NZ_JACRTG010000001.1"/>
</dbReference>
<dbReference type="PANTHER" id="PTHR12598:SF0">
    <property type="entry name" value="COPPER HOMEOSTASIS PROTEIN CUTC HOMOLOG"/>
    <property type="match status" value="1"/>
</dbReference>
<evidence type="ECO:0000313" key="3">
    <source>
        <dbReference type="EMBL" id="MBC8586650.1"/>
    </source>
</evidence>
<accession>A0A926IIX1</accession>
<reference evidence="3" key="1">
    <citation type="submission" date="2020-08" db="EMBL/GenBank/DDBJ databases">
        <title>Genome public.</title>
        <authorList>
            <person name="Liu C."/>
            <person name="Sun Q."/>
        </authorList>
    </citation>
    <scope>NUCLEOTIDE SEQUENCE</scope>
    <source>
        <strain evidence="3">BX21</strain>
    </source>
</reference>
<dbReference type="AlphaFoldDB" id="A0A926IIX1"/>
<dbReference type="PANTHER" id="PTHR12598">
    <property type="entry name" value="COPPER HOMEOSTASIS PROTEIN CUTC"/>
    <property type="match status" value="1"/>
</dbReference>
<comment type="caution">
    <text evidence="3">The sequence shown here is derived from an EMBL/GenBank/DDBJ whole genome shotgun (WGS) entry which is preliminary data.</text>
</comment>
<comment type="similarity">
    <text evidence="1">Belongs to the CutC family.</text>
</comment>